<comment type="caution">
    <text evidence="1">The sequence shown here is derived from an EMBL/GenBank/DDBJ whole genome shotgun (WGS) entry which is preliminary data.</text>
</comment>
<keyword evidence="2" id="KW-1185">Reference proteome</keyword>
<name>A0ABX3GJ96_9BACL</name>
<protein>
    <submittedName>
        <fullName evidence="1">Uncharacterized protein</fullName>
    </submittedName>
</protein>
<proteinExistence type="predicted"/>
<evidence type="ECO:0000313" key="1">
    <source>
        <dbReference type="EMBL" id="OMD14698.1"/>
    </source>
</evidence>
<reference evidence="1 2" key="1">
    <citation type="submission" date="2016-11" db="EMBL/GenBank/DDBJ databases">
        <title>Paenibacillus species isolates.</title>
        <authorList>
            <person name="Beno S.M."/>
        </authorList>
    </citation>
    <scope>NUCLEOTIDE SEQUENCE [LARGE SCALE GENOMIC DNA]</scope>
    <source>
        <strain evidence="1 2">FSL H7-0433</strain>
    </source>
</reference>
<organism evidence="1 2">
    <name type="scientific">Paenibacillus odorifer</name>
    <dbReference type="NCBI Taxonomy" id="189426"/>
    <lineage>
        <taxon>Bacteria</taxon>
        <taxon>Bacillati</taxon>
        <taxon>Bacillota</taxon>
        <taxon>Bacilli</taxon>
        <taxon>Bacillales</taxon>
        <taxon>Paenibacillaceae</taxon>
        <taxon>Paenibacillus</taxon>
    </lineage>
</organism>
<evidence type="ECO:0000313" key="2">
    <source>
        <dbReference type="Proteomes" id="UP000187158"/>
    </source>
</evidence>
<feature type="non-terminal residue" evidence="1">
    <location>
        <position position="1"/>
    </location>
</feature>
<dbReference type="Proteomes" id="UP000187158">
    <property type="component" value="Unassembled WGS sequence"/>
</dbReference>
<dbReference type="EMBL" id="MPVP01000302">
    <property type="protein sequence ID" value="OMD14698.1"/>
    <property type="molecule type" value="Genomic_DNA"/>
</dbReference>
<dbReference type="RefSeq" id="WP_218641475.1">
    <property type="nucleotide sequence ID" value="NZ_MPVP01000302.1"/>
</dbReference>
<accession>A0ABX3GJ96</accession>
<gene>
    <name evidence="1" type="ORF">BSO21_27680</name>
</gene>
<sequence>LQQARGRFAIAGSGGRFGTGDFTYVILNMRKKSFACFFCGLMGCPKGQCVSAPLDDVSKTSLL</sequence>